<organism evidence="1">
    <name type="scientific">Anguilla anguilla</name>
    <name type="common">European freshwater eel</name>
    <name type="synonym">Muraena anguilla</name>
    <dbReference type="NCBI Taxonomy" id="7936"/>
    <lineage>
        <taxon>Eukaryota</taxon>
        <taxon>Metazoa</taxon>
        <taxon>Chordata</taxon>
        <taxon>Craniata</taxon>
        <taxon>Vertebrata</taxon>
        <taxon>Euteleostomi</taxon>
        <taxon>Actinopterygii</taxon>
        <taxon>Neopterygii</taxon>
        <taxon>Teleostei</taxon>
        <taxon>Anguilliformes</taxon>
        <taxon>Anguillidae</taxon>
        <taxon>Anguilla</taxon>
    </lineage>
</organism>
<evidence type="ECO:0000313" key="1">
    <source>
        <dbReference type="EMBL" id="JAH84324.1"/>
    </source>
</evidence>
<name>A0A0E9W1R7_ANGAN</name>
<reference evidence="1" key="1">
    <citation type="submission" date="2014-11" db="EMBL/GenBank/DDBJ databases">
        <authorList>
            <person name="Amaro Gonzalez C."/>
        </authorList>
    </citation>
    <scope>NUCLEOTIDE SEQUENCE</scope>
</reference>
<proteinExistence type="predicted"/>
<accession>A0A0E9W1R7</accession>
<dbReference type="EMBL" id="GBXM01024253">
    <property type="protein sequence ID" value="JAH84324.1"/>
    <property type="molecule type" value="Transcribed_RNA"/>
</dbReference>
<reference evidence="1" key="2">
    <citation type="journal article" date="2015" name="Fish Shellfish Immunol.">
        <title>Early steps in the European eel (Anguilla anguilla)-Vibrio vulnificus interaction in the gills: Role of the RtxA13 toxin.</title>
        <authorList>
            <person name="Callol A."/>
            <person name="Pajuelo D."/>
            <person name="Ebbesson L."/>
            <person name="Teles M."/>
            <person name="MacKenzie S."/>
            <person name="Amaro C."/>
        </authorList>
    </citation>
    <scope>NUCLEOTIDE SEQUENCE</scope>
</reference>
<dbReference type="AlphaFoldDB" id="A0A0E9W1R7"/>
<sequence length="35" mass="4246">MLAHYRMNILILYQHSQTHSHWIQSAIMCITSWKC</sequence>
<protein>
    <submittedName>
        <fullName evidence="1">Uncharacterized protein</fullName>
    </submittedName>
</protein>